<dbReference type="HOGENOM" id="CLU_2680955_0_0_5"/>
<accession>B0T940</accession>
<proteinExistence type="predicted"/>
<keyword evidence="1" id="KW-0614">Plasmid</keyword>
<evidence type="ECO:0000313" key="1">
    <source>
        <dbReference type="EMBL" id="ABZ74215.1"/>
    </source>
</evidence>
<organism evidence="1">
    <name type="scientific">Caulobacter sp. (strain K31)</name>
    <dbReference type="NCBI Taxonomy" id="366602"/>
    <lineage>
        <taxon>Bacteria</taxon>
        <taxon>Pseudomonadati</taxon>
        <taxon>Pseudomonadota</taxon>
        <taxon>Alphaproteobacteria</taxon>
        <taxon>Caulobacterales</taxon>
        <taxon>Caulobacteraceae</taxon>
        <taxon>Caulobacter</taxon>
    </lineage>
</organism>
<gene>
    <name evidence="1" type="ordered locus">Caul_5095</name>
</gene>
<dbReference type="KEGG" id="cak:Caul_5095"/>
<protein>
    <submittedName>
        <fullName evidence="1">Uncharacterized protein</fullName>
    </submittedName>
</protein>
<geneLocation type="plasmid" evidence="1">
    <name>pCAUL01</name>
</geneLocation>
<dbReference type="EMBL" id="CP000928">
    <property type="protein sequence ID" value="ABZ74215.1"/>
    <property type="molecule type" value="Genomic_DNA"/>
</dbReference>
<sequence>MSISSLSGSSAVPQTHYLGRTAANGMPMATLDPIKVSVADQERIRPKGPAIDLTTFSLLGLDPNKTGGNTDIKA</sequence>
<name>B0T940_CAUSK</name>
<reference evidence="1" key="1">
    <citation type="submission" date="2008-01" db="EMBL/GenBank/DDBJ databases">
        <title>Complete sequence of plasmid1 pCAUL01 of Caulobacter sp. K31.</title>
        <authorList>
            <consortium name="US DOE Joint Genome Institute"/>
            <person name="Copeland A."/>
            <person name="Lucas S."/>
            <person name="Lapidus A."/>
            <person name="Barry K."/>
            <person name="Glavina del Rio T."/>
            <person name="Dalin E."/>
            <person name="Tice H."/>
            <person name="Pitluck S."/>
            <person name="Bruce D."/>
            <person name="Goodwin L."/>
            <person name="Thompson L.S."/>
            <person name="Brettin T."/>
            <person name="Detter J.C."/>
            <person name="Han C."/>
            <person name="Schmutz J."/>
            <person name="Larimer F."/>
            <person name="Land M."/>
            <person name="Hauser L."/>
            <person name="Kyrpides N."/>
            <person name="Kim E."/>
            <person name="Stephens C."/>
            <person name="Richardson P."/>
        </authorList>
    </citation>
    <scope>NUCLEOTIDE SEQUENCE [LARGE SCALE GENOMIC DNA]</scope>
    <source>
        <strain evidence="1">K31</strain>
        <plasmid evidence="1">pCAUL01</plasmid>
    </source>
</reference>
<dbReference type="AlphaFoldDB" id="B0T940"/>